<evidence type="ECO:0000313" key="1">
    <source>
        <dbReference type="EMBL" id="KAK2571031.1"/>
    </source>
</evidence>
<gene>
    <name evidence="1" type="ORF">P5673_003572</name>
</gene>
<comment type="caution">
    <text evidence="1">The sequence shown here is derived from an EMBL/GenBank/DDBJ whole genome shotgun (WGS) entry which is preliminary data.</text>
</comment>
<dbReference type="EMBL" id="JARQWQ010000006">
    <property type="protein sequence ID" value="KAK2571031.1"/>
    <property type="molecule type" value="Genomic_DNA"/>
</dbReference>
<dbReference type="Proteomes" id="UP001249851">
    <property type="component" value="Unassembled WGS sequence"/>
</dbReference>
<dbReference type="AlphaFoldDB" id="A0AAD9R0T9"/>
<sequence length="163" mass="18236">MWYKVANLVNERPIRRHPTSPDDATYLCPNDLLLGRATSQVPNGPFREPSNPRQQFEFVLNVVNYLEETVKELLSKLTNSVKVAHSSTQSQGRHFLGKTEEKGEYKYSTRIPNRGKPSVNITEEAILPLTKISTPPSHLGDESKAITHADVVMPDTVIAVEQA</sequence>
<reference evidence="1" key="1">
    <citation type="journal article" date="2023" name="G3 (Bethesda)">
        <title>Whole genome assembly and annotation of the endangered Caribbean coral Acropora cervicornis.</title>
        <authorList>
            <person name="Selwyn J.D."/>
            <person name="Vollmer S.V."/>
        </authorList>
    </citation>
    <scope>NUCLEOTIDE SEQUENCE</scope>
    <source>
        <strain evidence="1">K2</strain>
    </source>
</reference>
<name>A0AAD9R0T9_ACRCE</name>
<reference evidence="1" key="2">
    <citation type="journal article" date="2023" name="Science">
        <title>Genomic signatures of disease resistance in endangered staghorn corals.</title>
        <authorList>
            <person name="Vollmer S.V."/>
            <person name="Selwyn J.D."/>
            <person name="Despard B.A."/>
            <person name="Roesel C.L."/>
        </authorList>
    </citation>
    <scope>NUCLEOTIDE SEQUENCE</scope>
    <source>
        <strain evidence="1">K2</strain>
    </source>
</reference>
<organism evidence="1 2">
    <name type="scientific">Acropora cervicornis</name>
    <name type="common">Staghorn coral</name>
    <dbReference type="NCBI Taxonomy" id="6130"/>
    <lineage>
        <taxon>Eukaryota</taxon>
        <taxon>Metazoa</taxon>
        <taxon>Cnidaria</taxon>
        <taxon>Anthozoa</taxon>
        <taxon>Hexacorallia</taxon>
        <taxon>Scleractinia</taxon>
        <taxon>Astrocoeniina</taxon>
        <taxon>Acroporidae</taxon>
        <taxon>Acropora</taxon>
    </lineage>
</organism>
<accession>A0AAD9R0T9</accession>
<evidence type="ECO:0000313" key="2">
    <source>
        <dbReference type="Proteomes" id="UP001249851"/>
    </source>
</evidence>
<protein>
    <submittedName>
        <fullName evidence="1">Uncharacterized protein</fullName>
    </submittedName>
</protein>
<keyword evidence="2" id="KW-1185">Reference proteome</keyword>
<proteinExistence type="predicted"/>